<keyword evidence="7 12" id="KW-0378">Hydrolase</keyword>
<dbReference type="AlphaFoldDB" id="A0A1D8GHR3"/>
<evidence type="ECO:0000256" key="7">
    <source>
        <dbReference type="ARBA" id="ARBA00022801"/>
    </source>
</evidence>
<evidence type="ECO:0000256" key="6">
    <source>
        <dbReference type="ARBA" id="ARBA00022723"/>
    </source>
</evidence>
<evidence type="ECO:0000256" key="11">
    <source>
        <dbReference type="ARBA" id="ARBA00060547"/>
    </source>
</evidence>
<name>A0A1D8GHR3_9FIRM</name>
<evidence type="ECO:0000256" key="5">
    <source>
        <dbReference type="ARBA" id="ARBA00014889"/>
    </source>
</evidence>
<dbReference type="InterPro" id="IPR037175">
    <property type="entry name" value="KFase_sf"/>
</dbReference>
<evidence type="ECO:0000256" key="2">
    <source>
        <dbReference type="ARBA" id="ARBA00002204"/>
    </source>
</evidence>
<evidence type="ECO:0000256" key="1">
    <source>
        <dbReference type="ARBA" id="ARBA00001947"/>
    </source>
</evidence>
<evidence type="ECO:0000313" key="13">
    <source>
        <dbReference type="Proteomes" id="UP000095743"/>
    </source>
</evidence>
<sequence>MKIIDLTHRIDSEMPVFPGTEKPIIQKANTIEKDGFAEVKITMYSHTGTHMDAPAHMIPQGTTLDSFPIEQFIGKCIILDFSNISEKIINVSTLKVYEEKIKEVEFLILKTGWSQYWGSEAYYKEFPALSDEAALWLTKFKLKGIGIDAISIDDMDSVTFAVHKKLMEENILVIENLTNLDEVGEETFTLSVLPLKTGDADGSPVRAVAIKNI</sequence>
<comment type="pathway">
    <text evidence="11">Amino-acid degradation; L-tryptophan degradation via kynurenine pathway; L-kynurenine from L-tryptophan: step 2/2.</text>
</comment>
<dbReference type="GO" id="GO:0004061">
    <property type="term" value="F:arylformamidase activity"/>
    <property type="evidence" value="ECO:0007669"/>
    <property type="project" value="UniProtKB-EC"/>
</dbReference>
<dbReference type="GO" id="GO:0019441">
    <property type="term" value="P:L-tryptophan catabolic process to kynurenine"/>
    <property type="evidence" value="ECO:0007669"/>
    <property type="project" value="InterPro"/>
</dbReference>
<comment type="function">
    <text evidence="2">Catalyzes the hydrolysis of N-formyl-L-kynurenine to L-kynurenine, the second step in the kynurenine pathway of tryptophan degradation.</text>
</comment>
<dbReference type="EC" id="3.5.1.9" evidence="4"/>
<protein>
    <recommendedName>
        <fullName evidence="5">Kynurenine formamidase</fullName>
        <ecNumber evidence="4">3.5.1.9</ecNumber>
    </recommendedName>
</protein>
<evidence type="ECO:0000313" key="12">
    <source>
        <dbReference type="EMBL" id="AOT70442.1"/>
    </source>
</evidence>
<evidence type="ECO:0000256" key="8">
    <source>
        <dbReference type="ARBA" id="ARBA00022833"/>
    </source>
</evidence>
<keyword evidence="13" id="KW-1185">Reference proteome</keyword>
<comment type="catalytic activity">
    <reaction evidence="10">
        <text>N-formyl-L-kynurenine + H2O = L-kynurenine + formate + H(+)</text>
        <dbReference type="Rhea" id="RHEA:13009"/>
        <dbReference type="ChEBI" id="CHEBI:15377"/>
        <dbReference type="ChEBI" id="CHEBI:15378"/>
        <dbReference type="ChEBI" id="CHEBI:15740"/>
        <dbReference type="ChEBI" id="CHEBI:57959"/>
        <dbReference type="ChEBI" id="CHEBI:58629"/>
        <dbReference type="EC" id="3.5.1.9"/>
    </reaction>
</comment>
<dbReference type="RefSeq" id="WP_069977173.1">
    <property type="nucleotide sequence ID" value="NZ_CP017269.1"/>
</dbReference>
<evidence type="ECO:0000256" key="10">
    <source>
        <dbReference type="ARBA" id="ARBA00048496"/>
    </source>
</evidence>
<dbReference type="EMBL" id="CP017269">
    <property type="protein sequence ID" value="AOT70442.1"/>
    <property type="molecule type" value="Genomic_DNA"/>
</dbReference>
<dbReference type="Pfam" id="PF04199">
    <property type="entry name" value="Cyclase"/>
    <property type="match status" value="1"/>
</dbReference>
<dbReference type="STRING" id="1424294.Gferi_13145"/>
<evidence type="ECO:0000256" key="9">
    <source>
        <dbReference type="ARBA" id="ARBA00023079"/>
    </source>
</evidence>
<dbReference type="PANTHER" id="PTHR31118:SF12">
    <property type="entry name" value="CYCLASE-LIKE PROTEIN 2"/>
    <property type="match status" value="1"/>
</dbReference>
<comment type="cofactor">
    <cofactor evidence="1">
        <name>Zn(2+)</name>
        <dbReference type="ChEBI" id="CHEBI:29105"/>
    </cofactor>
</comment>
<keyword evidence="8" id="KW-0862">Zinc</keyword>
<evidence type="ECO:0000256" key="4">
    <source>
        <dbReference type="ARBA" id="ARBA00012930"/>
    </source>
</evidence>
<dbReference type="OrthoDB" id="9796085at2"/>
<keyword evidence="9" id="KW-0823">Tryptophan catabolism</keyword>
<dbReference type="FunFam" id="3.50.30.50:FF:000001">
    <property type="entry name" value="Kynurenine formamidase"/>
    <property type="match status" value="1"/>
</dbReference>
<dbReference type="InterPro" id="IPR007325">
    <property type="entry name" value="KFase/CYL"/>
</dbReference>
<reference evidence="12 13" key="1">
    <citation type="submission" date="2016-09" db="EMBL/GenBank/DDBJ databases">
        <title>Genomic analysis reveals versatility of anaerobic energy metabolism of Geosporobacter ferrireducens IRF9 of phylum Firmicutes.</title>
        <authorList>
            <person name="Kim S.-J."/>
        </authorList>
    </citation>
    <scope>NUCLEOTIDE SEQUENCE [LARGE SCALE GENOMIC DNA]</scope>
    <source>
        <strain evidence="12 13">IRF9</strain>
    </source>
</reference>
<organism evidence="12 13">
    <name type="scientific">Geosporobacter ferrireducens</name>
    <dbReference type="NCBI Taxonomy" id="1424294"/>
    <lineage>
        <taxon>Bacteria</taxon>
        <taxon>Bacillati</taxon>
        <taxon>Bacillota</taxon>
        <taxon>Clostridia</taxon>
        <taxon>Peptostreptococcales</taxon>
        <taxon>Thermotaleaceae</taxon>
        <taxon>Geosporobacter</taxon>
    </lineage>
</organism>
<dbReference type="GO" id="GO:0046872">
    <property type="term" value="F:metal ion binding"/>
    <property type="evidence" value="ECO:0007669"/>
    <property type="project" value="UniProtKB-KW"/>
</dbReference>
<dbReference type="Proteomes" id="UP000095743">
    <property type="component" value="Chromosome"/>
</dbReference>
<proteinExistence type="predicted"/>
<comment type="subunit">
    <text evidence="3">Homodimer.</text>
</comment>
<dbReference type="SUPFAM" id="SSF102198">
    <property type="entry name" value="Putative cyclase"/>
    <property type="match status" value="1"/>
</dbReference>
<evidence type="ECO:0000256" key="3">
    <source>
        <dbReference type="ARBA" id="ARBA00011738"/>
    </source>
</evidence>
<dbReference type="KEGG" id="gfe:Gferi_13145"/>
<gene>
    <name evidence="12" type="ORF">Gferi_13145</name>
</gene>
<accession>A0A1D8GHR3</accession>
<keyword evidence="6" id="KW-0479">Metal-binding</keyword>
<dbReference type="Gene3D" id="3.50.30.50">
    <property type="entry name" value="Putative cyclase"/>
    <property type="match status" value="1"/>
</dbReference>
<dbReference type="PANTHER" id="PTHR31118">
    <property type="entry name" value="CYCLASE-LIKE PROTEIN 2"/>
    <property type="match status" value="1"/>
</dbReference>